<evidence type="ECO:0000313" key="2">
    <source>
        <dbReference type="EMBL" id="DAZ94480.1"/>
    </source>
</evidence>
<protein>
    <submittedName>
        <fullName evidence="2">Uncharacterized protein</fullName>
    </submittedName>
</protein>
<evidence type="ECO:0000256" key="1">
    <source>
        <dbReference type="SAM" id="SignalP"/>
    </source>
</evidence>
<feature type="signal peptide" evidence="1">
    <location>
        <begin position="1"/>
        <end position="20"/>
    </location>
</feature>
<reference evidence="2" key="2">
    <citation type="journal article" date="2023" name="Microbiol Resour">
        <title>Decontamination and Annotation of the Draft Genome Sequence of the Oomycete Lagenidium giganteum ARSEF 373.</title>
        <authorList>
            <person name="Morgan W.R."/>
            <person name="Tartar A."/>
        </authorList>
    </citation>
    <scope>NUCLEOTIDE SEQUENCE</scope>
    <source>
        <strain evidence="2">ARSEF 373</strain>
    </source>
</reference>
<gene>
    <name evidence="2" type="ORF">N0F65_003414</name>
</gene>
<organism evidence="2 3">
    <name type="scientific">Lagenidium giganteum</name>
    <dbReference type="NCBI Taxonomy" id="4803"/>
    <lineage>
        <taxon>Eukaryota</taxon>
        <taxon>Sar</taxon>
        <taxon>Stramenopiles</taxon>
        <taxon>Oomycota</taxon>
        <taxon>Peronosporomycetes</taxon>
        <taxon>Pythiales</taxon>
        <taxon>Pythiaceae</taxon>
    </lineage>
</organism>
<accession>A0AAV2YKN0</accession>
<dbReference type="EMBL" id="DAKRPA010000248">
    <property type="protein sequence ID" value="DAZ94480.1"/>
    <property type="molecule type" value="Genomic_DNA"/>
</dbReference>
<proteinExistence type="predicted"/>
<dbReference type="AlphaFoldDB" id="A0AAV2YKN0"/>
<keyword evidence="1" id="KW-0732">Signal</keyword>
<name>A0AAV2YKN0_9STRA</name>
<sequence>MLSLLSFAGLMACCVEIANAGASMKPVTSIHARVINQRPQWDADHGAFVSLIGKTFAERHRALMDTVNTASVEGALTYVQSECINVVNATRKCERKSNVSFVVFHEMTIVQPENAVKSKWFQNRRSSAVEYCPYAAMDLGKCSGFDDTNAEDCKHYVDDVGLCVGATRHAGVPLASYPDTYWFSFPNHCPTSDWFTKNDTCRQKTQSHGGLCEFGVQPDGIKCSFATSILGYIELDEVVGITSLVNPTTKKPFANYSEFCHAGGVEFNATSPDNKTWTVHEALPFWKRPQDKEANKARVQTLVDKYNEKVKRNHTSVDGGVMRPLPTLRELTDRNPPCKDTSRDCEKRSCKRHTYGQVCEVVACRSHEAA</sequence>
<evidence type="ECO:0000313" key="3">
    <source>
        <dbReference type="Proteomes" id="UP001146120"/>
    </source>
</evidence>
<feature type="chain" id="PRO_5043607045" evidence="1">
    <location>
        <begin position="21"/>
        <end position="370"/>
    </location>
</feature>
<dbReference type="PANTHER" id="PTHR33946">
    <property type="match status" value="1"/>
</dbReference>
<reference evidence="2" key="1">
    <citation type="submission" date="2022-11" db="EMBL/GenBank/DDBJ databases">
        <authorList>
            <person name="Morgan W.R."/>
            <person name="Tartar A."/>
        </authorList>
    </citation>
    <scope>NUCLEOTIDE SEQUENCE</scope>
    <source>
        <strain evidence="2">ARSEF 373</strain>
    </source>
</reference>
<comment type="caution">
    <text evidence="2">The sequence shown here is derived from an EMBL/GenBank/DDBJ whole genome shotgun (WGS) entry which is preliminary data.</text>
</comment>
<keyword evidence="3" id="KW-1185">Reference proteome</keyword>
<dbReference type="Proteomes" id="UP001146120">
    <property type="component" value="Unassembled WGS sequence"/>
</dbReference>
<dbReference type="PANTHER" id="PTHR33946:SF4">
    <property type="entry name" value="COAGULATION FACTOR XI"/>
    <property type="match status" value="1"/>
</dbReference>